<dbReference type="RefSeq" id="WP_330107517.1">
    <property type="nucleotide sequence ID" value="NZ_JAZDQT010000001.1"/>
</dbReference>
<organism evidence="2 3">
    <name type="scientific">Pedobacter albus</name>
    <dbReference type="NCBI Taxonomy" id="3113905"/>
    <lineage>
        <taxon>Bacteria</taxon>
        <taxon>Pseudomonadati</taxon>
        <taxon>Bacteroidota</taxon>
        <taxon>Sphingobacteriia</taxon>
        <taxon>Sphingobacteriales</taxon>
        <taxon>Sphingobacteriaceae</taxon>
        <taxon>Pedobacter</taxon>
    </lineage>
</organism>
<feature type="transmembrane region" description="Helical" evidence="1">
    <location>
        <begin position="15"/>
        <end position="32"/>
    </location>
</feature>
<name>A0ABU7I6R8_9SPHI</name>
<keyword evidence="1" id="KW-0812">Transmembrane</keyword>
<proteinExistence type="predicted"/>
<accession>A0ABU7I6R8</accession>
<evidence type="ECO:0000256" key="1">
    <source>
        <dbReference type="SAM" id="Phobius"/>
    </source>
</evidence>
<reference evidence="2 3" key="1">
    <citation type="submission" date="2024-01" db="EMBL/GenBank/DDBJ databases">
        <title>Pedobacter sp. nov., isolated from fresh soil.</title>
        <authorList>
            <person name="Le N.T.T."/>
        </authorList>
    </citation>
    <scope>NUCLEOTIDE SEQUENCE [LARGE SCALE GENOMIC DNA]</scope>
    <source>
        <strain evidence="2 3">KR3-3</strain>
    </source>
</reference>
<dbReference type="EMBL" id="JAZDQT010000001">
    <property type="protein sequence ID" value="MEE1945168.1"/>
    <property type="molecule type" value="Genomic_DNA"/>
</dbReference>
<keyword evidence="1" id="KW-1133">Transmembrane helix</keyword>
<evidence type="ECO:0000313" key="2">
    <source>
        <dbReference type="EMBL" id="MEE1945168.1"/>
    </source>
</evidence>
<comment type="caution">
    <text evidence="2">The sequence shown here is derived from an EMBL/GenBank/DDBJ whole genome shotgun (WGS) entry which is preliminary data.</text>
</comment>
<dbReference type="Proteomes" id="UP001336835">
    <property type="component" value="Unassembled WGS sequence"/>
</dbReference>
<sequence>MNRLQNWNLTSTNQLAFLPMALLLLPVVLLILKQQETSCMNF</sequence>
<gene>
    <name evidence="2" type="ORF">VRU48_08620</name>
</gene>
<evidence type="ECO:0000313" key="3">
    <source>
        <dbReference type="Proteomes" id="UP001336835"/>
    </source>
</evidence>
<keyword evidence="3" id="KW-1185">Reference proteome</keyword>
<protein>
    <submittedName>
        <fullName evidence="2">Uncharacterized protein</fullName>
    </submittedName>
</protein>
<keyword evidence="1" id="KW-0472">Membrane</keyword>